<dbReference type="CDD" id="cd06171">
    <property type="entry name" value="Sigma70_r4"/>
    <property type="match status" value="1"/>
</dbReference>
<dbReference type="STRING" id="929556.Solca_1109"/>
<feature type="domain" description="RNA polymerase sigma-70 region 2" evidence="5">
    <location>
        <begin position="32"/>
        <end position="99"/>
    </location>
</feature>
<keyword evidence="2" id="KW-0805">Transcription regulation</keyword>
<keyword evidence="3" id="KW-0731">Sigma factor</keyword>
<dbReference type="PANTHER" id="PTHR43133:SF60">
    <property type="entry name" value="RNA POLYMERASE SIGMA FACTOR SIGV"/>
    <property type="match status" value="1"/>
</dbReference>
<comment type="similarity">
    <text evidence="1">Belongs to the sigma-70 factor family. ECF subfamily.</text>
</comment>
<proteinExistence type="inferred from homology"/>
<keyword evidence="8" id="KW-1185">Reference proteome</keyword>
<reference evidence="7" key="1">
    <citation type="submission" date="2012-02" db="EMBL/GenBank/DDBJ databases">
        <title>The complete genome of Solitalea canadensis DSM 3403.</title>
        <authorList>
            <consortium name="US DOE Joint Genome Institute (JGI-PGF)"/>
            <person name="Lucas S."/>
            <person name="Copeland A."/>
            <person name="Lapidus A."/>
            <person name="Glavina del Rio T."/>
            <person name="Dalin E."/>
            <person name="Tice H."/>
            <person name="Bruce D."/>
            <person name="Goodwin L."/>
            <person name="Pitluck S."/>
            <person name="Peters L."/>
            <person name="Ovchinnikova G."/>
            <person name="Lu M."/>
            <person name="Kyrpides N."/>
            <person name="Mavromatis K."/>
            <person name="Ivanova N."/>
            <person name="Brettin T."/>
            <person name="Detter J.C."/>
            <person name="Han C."/>
            <person name="Larimer F."/>
            <person name="Land M."/>
            <person name="Hauser L."/>
            <person name="Markowitz V."/>
            <person name="Cheng J.-F."/>
            <person name="Hugenholtz P."/>
            <person name="Woyke T."/>
            <person name="Wu D."/>
            <person name="Spring S."/>
            <person name="Schroeder M."/>
            <person name="Kopitz M."/>
            <person name="Brambilla E."/>
            <person name="Klenk H.-P."/>
            <person name="Eisen J.A."/>
        </authorList>
    </citation>
    <scope>NUCLEOTIDE SEQUENCE</scope>
    <source>
        <strain evidence="7">DSM 3403</strain>
    </source>
</reference>
<protein>
    <submittedName>
        <fullName evidence="7">RNA polymerase sigma factor, sigma-70 family</fullName>
    </submittedName>
</protein>
<feature type="domain" description="RNA polymerase sigma factor 70 region 4 type 2" evidence="6">
    <location>
        <begin position="143"/>
        <end position="189"/>
    </location>
</feature>
<dbReference type="KEGG" id="scn:Solca_1109"/>
<dbReference type="Gene3D" id="1.10.10.10">
    <property type="entry name" value="Winged helix-like DNA-binding domain superfamily/Winged helix DNA-binding domain"/>
    <property type="match status" value="1"/>
</dbReference>
<dbReference type="InterPro" id="IPR036388">
    <property type="entry name" value="WH-like_DNA-bd_sf"/>
</dbReference>
<dbReference type="InterPro" id="IPR013324">
    <property type="entry name" value="RNA_pol_sigma_r3/r4-like"/>
</dbReference>
<dbReference type="PANTHER" id="PTHR43133">
    <property type="entry name" value="RNA POLYMERASE ECF-TYPE SIGMA FACTO"/>
    <property type="match status" value="1"/>
</dbReference>
<dbReference type="NCBIfam" id="TIGR02937">
    <property type="entry name" value="sigma70-ECF"/>
    <property type="match status" value="1"/>
</dbReference>
<evidence type="ECO:0000256" key="2">
    <source>
        <dbReference type="ARBA" id="ARBA00023015"/>
    </source>
</evidence>
<evidence type="ECO:0000313" key="7">
    <source>
        <dbReference type="EMBL" id="AFD06215.1"/>
    </source>
</evidence>
<dbReference type="InterPro" id="IPR013325">
    <property type="entry name" value="RNA_pol_sigma_r2"/>
</dbReference>
<organism evidence="7 8">
    <name type="scientific">Solitalea canadensis (strain ATCC 29591 / DSM 3403 / JCM 21819 / LMG 8368 / NBRC 15130 / NCIMB 12057 / USAM 9D)</name>
    <name type="common">Flexibacter canadensis</name>
    <dbReference type="NCBI Taxonomy" id="929556"/>
    <lineage>
        <taxon>Bacteria</taxon>
        <taxon>Pseudomonadati</taxon>
        <taxon>Bacteroidota</taxon>
        <taxon>Sphingobacteriia</taxon>
        <taxon>Sphingobacteriales</taxon>
        <taxon>Sphingobacteriaceae</taxon>
        <taxon>Solitalea</taxon>
    </lineage>
</organism>
<evidence type="ECO:0000259" key="6">
    <source>
        <dbReference type="Pfam" id="PF08281"/>
    </source>
</evidence>
<dbReference type="EMBL" id="CP003349">
    <property type="protein sequence ID" value="AFD06215.1"/>
    <property type="molecule type" value="Genomic_DNA"/>
</dbReference>
<dbReference type="SUPFAM" id="SSF88659">
    <property type="entry name" value="Sigma3 and sigma4 domains of RNA polymerase sigma factors"/>
    <property type="match status" value="1"/>
</dbReference>
<dbReference type="eggNOG" id="COG1595">
    <property type="taxonomic scope" value="Bacteria"/>
</dbReference>
<dbReference type="Pfam" id="PF04542">
    <property type="entry name" value="Sigma70_r2"/>
    <property type="match status" value="1"/>
</dbReference>
<dbReference type="AlphaFoldDB" id="H8KQ47"/>
<dbReference type="HOGENOM" id="CLU_047691_3_0_10"/>
<accession>H8KQ47</accession>
<dbReference type="InterPro" id="IPR039425">
    <property type="entry name" value="RNA_pol_sigma-70-like"/>
</dbReference>
<evidence type="ECO:0000256" key="4">
    <source>
        <dbReference type="ARBA" id="ARBA00023163"/>
    </source>
</evidence>
<keyword evidence="4" id="KW-0804">Transcription</keyword>
<dbReference type="InterPro" id="IPR014284">
    <property type="entry name" value="RNA_pol_sigma-70_dom"/>
</dbReference>
<dbReference type="SUPFAM" id="SSF88946">
    <property type="entry name" value="Sigma2 domain of RNA polymerase sigma factors"/>
    <property type="match status" value="1"/>
</dbReference>
<evidence type="ECO:0000259" key="5">
    <source>
        <dbReference type="Pfam" id="PF04542"/>
    </source>
</evidence>
<sequence length="197" mass="23474">MKSGRVTMQSLEEDFKIIEDIKNGDTNKYKILVEKYERGLFFHIYKKVLDRDIAEELTHECFIKAFCNLTKYKPLFNFNTWLYTIATNHSLDYLKKEKKFRAKYSFQSLAEESFGITEFATNTNNPELSLIKKQYSTFIRESLFKLPEMYSIPLRLRFIKEYTYDEICAELNLSMVIVKSRIFRGKRLLQEKLACLS</sequence>
<dbReference type="InterPro" id="IPR007627">
    <property type="entry name" value="RNA_pol_sigma70_r2"/>
</dbReference>
<evidence type="ECO:0000256" key="1">
    <source>
        <dbReference type="ARBA" id="ARBA00010641"/>
    </source>
</evidence>
<gene>
    <name evidence="7" type="ordered locus">Solca_1109</name>
</gene>
<dbReference type="GO" id="GO:0003677">
    <property type="term" value="F:DNA binding"/>
    <property type="evidence" value="ECO:0007669"/>
    <property type="project" value="InterPro"/>
</dbReference>
<dbReference type="GO" id="GO:0006352">
    <property type="term" value="P:DNA-templated transcription initiation"/>
    <property type="evidence" value="ECO:0007669"/>
    <property type="project" value="InterPro"/>
</dbReference>
<dbReference type="Gene3D" id="1.10.1740.10">
    <property type="match status" value="1"/>
</dbReference>
<evidence type="ECO:0000313" key="8">
    <source>
        <dbReference type="Proteomes" id="UP000007590"/>
    </source>
</evidence>
<dbReference type="GO" id="GO:0016987">
    <property type="term" value="F:sigma factor activity"/>
    <property type="evidence" value="ECO:0007669"/>
    <property type="project" value="UniProtKB-KW"/>
</dbReference>
<dbReference type="Proteomes" id="UP000007590">
    <property type="component" value="Chromosome"/>
</dbReference>
<dbReference type="InterPro" id="IPR013249">
    <property type="entry name" value="RNA_pol_sigma70_r4_t2"/>
</dbReference>
<name>H8KQ47_SOLCM</name>
<dbReference type="Pfam" id="PF08281">
    <property type="entry name" value="Sigma70_r4_2"/>
    <property type="match status" value="1"/>
</dbReference>
<evidence type="ECO:0000256" key="3">
    <source>
        <dbReference type="ARBA" id="ARBA00023082"/>
    </source>
</evidence>